<dbReference type="Proteomes" id="UP000034076">
    <property type="component" value="Unassembled WGS sequence"/>
</dbReference>
<keyword evidence="5 7" id="KW-0411">Iron-sulfur</keyword>
<gene>
    <name evidence="8" type="ORF">CHK_1078</name>
</gene>
<keyword evidence="2 7" id="KW-0001">2Fe-2S</keyword>
<dbReference type="STRING" id="270498.CHK_1078"/>
<dbReference type="Gene3D" id="1.10.10.1590">
    <property type="entry name" value="NADH-quinone oxidoreductase subunit E"/>
    <property type="match status" value="1"/>
</dbReference>
<dbReference type="PANTHER" id="PTHR43342">
    <property type="entry name" value="NADH-QUINONE OXIDOREDUCTASE, E SUBUNIT"/>
    <property type="match status" value="1"/>
</dbReference>
<evidence type="ECO:0000256" key="4">
    <source>
        <dbReference type="ARBA" id="ARBA00023004"/>
    </source>
</evidence>
<evidence type="ECO:0000256" key="7">
    <source>
        <dbReference type="PIRSR" id="PIRSR000216-1"/>
    </source>
</evidence>
<dbReference type="OrthoDB" id="9807941at2"/>
<keyword evidence="4 7" id="KW-0408">Iron</keyword>
<name>A0A0M2NM30_9FIRM</name>
<keyword evidence="9" id="KW-1185">Reference proteome</keyword>
<feature type="binding site" evidence="7">
    <location>
        <position position="125"/>
    </location>
    <ligand>
        <name>[2Fe-2S] cluster</name>
        <dbReference type="ChEBI" id="CHEBI:190135"/>
    </ligand>
</feature>
<dbReference type="EMBL" id="LAYJ01000078">
    <property type="protein sequence ID" value="KKI51290.1"/>
    <property type="molecule type" value="Genomic_DNA"/>
</dbReference>
<keyword evidence="8" id="KW-0371">Homeobox</keyword>
<reference evidence="8 9" key="1">
    <citation type="submission" date="2015-04" db="EMBL/GenBank/DDBJ databases">
        <title>Draft genome sequence of bacteremic isolate Catabacter hongkongensis type strain HKU16T.</title>
        <authorList>
            <person name="Lau S.K."/>
            <person name="Teng J.L."/>
            <person name="Huang Y."/>
            <person name="Curreem S.O."/>
            <person name="Tsui S.K."/>
            <person name="Woo P.C."/>
        </authorList>
    </citation>
    <scope>NUCLEOTIDE SEQUENCE [LARGE SCALE GENOMIC DNA]</scope>
    <source>
        <strain evidence="8 9">HKU16</strain>
    </source>
</reference>
<evidence type="ECO:0000313" key="9">
    <source>
        <dbReference type="Proteomes" id="UP000034076"/>
    </source>
</evidence>
<dbReference type="InterPro" id="IPR042128">
    <property type="entry name" value="NuoE_dom"/>
</dbReference>
<dbReference type="Pfam" id="PF01257">
    <property type="entry name" value="2Fe-2S_thioredx"/>
    <property type="match status" value="1"/>
</dbReference>
<dbReference type="EC" id="1.12.1.2" evidence="8"/>
<evidence type="ECO:0000313" key="8">
    <source>
        <dbReference type="EMBL" id="KKI51290.1"/>
    </source>
</evidence>
<dbReference type="GO" id="GO:0051537">
    <property type="term" value="F:2 iron, 2 sulfur cluster binding"/>
    <property type="evidence" value="ECO:0007669"/>
    <property type="project" value="UniProtKB-KW"/>
</dbReference>
<dbReference type="SUPFAM" id="SSF52833">
    <property type="entry name" value="Thioredoxin-like"/>
    <property type="match status" value="1"/>
</dbReference>
<dbReference type="InterPro" id="IPR028431">
    <property type="entry name" value="NADP_DH_HndA-like"/>
</dbReference>
<dbReference type="GO" id="GO:0047985">
    <property type="term" value="F:hydrogen dehydrogenase activity"/>
    <property type="evidence" value="ECO:0007669"/>
    <property type="project" value="UniProtKB-EC"/>
</dbReference>
<dbReference type="CDD" id="cd03064">
    <property type="entry name" value="TRX_Fd_NuoE"/>
    <property type="match status" value="1"/>
</dbReference>
<protein>
    <submittedName>
        <fullName evidence="8">NAD-reducing hydrogenase subunit HoxE</fullName>
        <ecNumber evidence="8">1.12.1.2</ecNumber>
    </submittedName>
</protein>
<dbReference type="RefSeq" id="WP_046442986.1">
    <property type="nucleotide sequence ID" value="NZ_LAYJ01000078.1"/>
</dbReference>
<dbReference type="AlphaFoldDB" id="A0A0M2NM30"/>
<dbReference type="FunFam" id="3.40.30.10:FF:000015">
    <property type="entry name" value="NADH-quinone oxidoreductase subunit E"/>
    <property type="match status" value="1"/>
</dbReference>
<dbReference type="GO" id="GO:0046872">
    <property type="term" value="F:metal ion binding"/>
    <property type="evidence" value="ECO:0007669"/>
    <property type="project" value="UniProtKB-KW"/>
</dbReference>
<evidence type="ECO:0000256" key="6">
    <source>
        <dbReference type="ARBA" id="ARBA00034078"/>
    </source>
</evidence>
<dbReference type="PIRSF" id="PIRSF000216">
    <property type="entry name" value="NADH_DH_24kDa"/>
    <property type="match status" value="1"/>
</dbReference>
<dbReference type="InterPro" id="IPR036249">
    <property type="entry name" value="Thioredoxin-like_sf"/>
</dbReference>
<proteinExistence type="inferred from homology"/>
<keyword evidence="8" id="KW-0560">Oxidoreductase</keyword>
<dbReference type="InterPro" id="IPR002023">
    <property type="entry name" value="NuoE-like"/>
</dbReference>
<organism evidence="8 9">
    <name type="scientific">Christensenella hongkongensis</name>
    <dbReference type="NCBI Taxonomy" id="270498"/>
    <lineage>
        <taxon>Bacteria</taxon>
        <taxon>Bacillati</taxon>
        <taxon>Bacillota</taxon>
        <taxon>Clostridia</taxon>
        <taxon>Christensenellales</taxon>
        <taxon>Christensenellaceae</taxon>
        <taxon>Christensenella</taxon>
    </lineage>
</organism>
<evidence type="ECO:0000256" key="2">
    <source>
        <dbReference type="ARBA" id="ARBA00022714"/>
    </source>
</evidence>
<dbReference type="Gene3D" id="3.40.30.10">
    <property type="entry name" value="Glutaredoxin"/>
    <property type="match status" value="1"/>
</dbReference>
<dbReference type="GO" id="GO:0003677">
    <property type="term" value="F:DNA binding"/>
    <property type="evidence" value="ECO:0007669"/>
    <property type="project" value="UniProtKB-KW"/>
</dbReference>
<feature type="binding site" evidence="7">
    <location>
        <position position="84"/>
    </location>
    <ligand>
        <name>[2Fe-2S] cluster</name>
        <dbReference type="ChEBI" id="CHEBI:190135"/>
    </ligand>
</feature>
<accession>A0A0M2NM30</accession>
<evidence type="ECO:0000256" key="1">
    <source>
        <dbReference type="ARBA" id="ARBA00010643"/>
    </source>
</evidence>
<comment type="cofactor">
    <cofactor evidence="6">
        <name>[2Fe-2S] cluster</name>
        <dbReference type="ChEBI" id="CHEBI:190135"/>
    </cofactor>
</comment>
<dbReference type="PANTHER" id="PTHR43342:SF2">
    <property type="entry name" value="POTENTIAL NAD-REDUCING HYDROGENASE SUBUNIT"/>
    <property type="match status" value="1"/>
</dbReference>
<evidence type="ECO:0000256" key="5">
    <source>
        <dbReference type="ARBA" id="ARBA00023014"/>
    </source>
</evidence>
<evidence type="ECO:0000256" key="3">
    <source>
        <dbReference type="ARBA" id="ARBA00022723"/>
    </source>
</evidence>
<comment type="cofactor">
    <cofactor evidence="7">
        <name>[2Fe-2S] cluster</name>
        <dbReference type="ChEBI" id="CHEBI:190135"/>
    </cofactor>
    <text evidence="7">Binds 1 [2Fe-2S] cluster.</text>
</comment>
<keyword evidence="3 7" id="KW-0479">Metal-binding</keyword>
<comment type="similarity">
    <text evidence="1">Belongs to the complex I 24 kDa subunit family.</text>
</comment>
<dbReference type="NCBIfam" id="NF005722">
    <property type="entry name" value="PRK07539.1-2"/>
    <property type="match status" value="1"/>
</dbReference>
<feature type="binding site" evidence="7">
    <location>
        <position position="89"/>
    </location>
    <ligand>
        <name>[2Fe-2S] cluster</name>
        <dbReference type="ChEBI" id="CHEBI:190135"/>
    </ligand>
</feature>
<comment type="caution">
    <text evidence="8">The sequence shown here is derived from an EMBL/GenBank/DDBJ whole genome shotgun (WGS) entry which is preliminary data.</text>
</comment>
<dbReference type="InterPro" id="IPR041921">
    <property type="entry name" value="NuoE_N"/>
</dbReference>
<sequence length="161" mass="17717">MGNTAEVQAKFDELKGVIYEMKQKPGPLMPVMQKAQEIFGSLPFEVQKFIAEEMNIPMTDVYGVATFYSQFALEPKGKHVIGVCMGTACYVKKAEGILNQLEEELQAEPGTTTPDGLFTLEATRCLGCCGLAPVIMIDDQVYGRLKPEDISGILGLYKNKQ</sequence>
<dbReference type="PROSITE" id="PS01099">
    <property type="entry name" value="COMPLEX1_24K"/>
    <property type="match status" value="1"/>
</dbReference>
<feature type="binding site" evidence="7">
    <location>
        <position position="129"/>
    </location>
    <ligand>
        <name>[2Fe-2S] cluster</name>
        <dbReference type="ChEBI" id="CHEBI:190135"/>
    </ligand>
</feature>